<keyword evidence="1" id="KW-0175">Coiled coil</keyword>
<gene>
    <name evidence="3" type="ORF">IWZ03DRAFT_410021</name>
</gene>
<dbReference type="Gene3D" id="3.40.395.10">
    <property type="entry name" value="Adenoviral Proteinase, Chain A"/>
    <property type="match status" value="1"/>
</dbReference>
<feature type="compositionally biased region" description="Basic and acidic residues" evidence="2">
    <location>
        <begin position="237"/>
        <end position="253"/>
    </location>
</feature>
<keyword evidence="4" id="KW-1185">Reference proteome</keyword>
<reference evidence="3 4" key="1">
    <citation type="submission" date="2024-04" db="EMBL/GenBank/DDBJ databases">
        <title>Phyllosticta paracitricarpa is synonymous to the EU quarantine fungus P. citricarpa based on phylogenomic analyses.</title>
        <authorList>
            <consortium name="Lawrence Berkeley National Laboratory"/>
            <person name="Van Ingen-Buijs V.A."/>
            <person name="Van Westerhoven A.C."/>
            <person name="Haridas S."/>
            <person name="Skiadas P."/>
            <person name="Martin F."/>
            <person name="Groenewald J.Z."/>
            <person name="Crous P.W."/>
            <person name="Seidl M.F."/>
        </authorList>
    </citation>
    <scope>NUCLEOTIDE SEQUENCE [LARGE SCALE GENOMIC DNA]</scope>
    <source>
        <strain evidence="3 4">CBS 123371</strain>
    </source>
</reference>
<sequence>MPALSSAQHDVDQLLQDPVHLNATRLLRNYDRANKSHNQPLDQSLQSLHPTFAPVLQSVQNSAPKKYSRAAASVKCIAHQWGVSENVVWNIFPTTSTTFLRNLQIAASQITLDEALPKLLERRRARRGDVQKARLPRDRSWVPSDVQVLHLKPGNEQPQNNRKRPSPDGPVSPRTAKSSRRTRQQVAQSTTSANMASEACRDPLVSPQRAPSRHPPGPNIRTHPESSDEDYDQALLDADKDVGSDEDGDRALLDTDQDIDSEESDSDTGSEGSRALSSDGSPEVEQARRCNASLPLEPIDDSLLSANNDSILSSSPMSASKIPKQSFDSLIGFPRPWAKKKTAEVNARFLASLKRDRAARAAANRIQLESSQESELEDDAETEGEHEKTRLSPAASDHGQHPSNMASETSASPASNGIDPLRPLISKSMLDDVIMRQCLSLVCAAPDWRCINSLLSASTDISLCGSTMLALDLNFATYNHWCLVVLNAKHKEAEIYDSASCSAHLNAANTSLRQLFSCRIPEQRWDEWRLIQRNAVQQEEESESGVHALVFALYLRAKIAMPPAISTVFWRHMLYTLLSESPSMLPDDTVDLSGLSSRLSQGPTSVRDAMTQQRDHWKQVLQKLAADGKSSMARQAVIAANARDCSSAMDTLASELSSLQRAATEELPRLQVQIQERGAVVASLRAFSKRNTAAEDIIATELAELERQERQLEQDSRRYAGYVNSVRRACTFADDTMKQKRATRHDALAVVEDIVQRLDDFLNGLQSA</sequence>
<dbReference type="Proteomes" id="UP001363622">
    <property type="component" value="Unassembled WGS sequence"/>
</dbReference>
<dbReference type="SUPFAM" id="SSF54001">
    <property type="entry name" value="Cysteine proteinases"/>
    <property type="match status" value="1"/>
</dbReference>
<feature type="compositionally biased region" description="Basic and acidic residues" evidence="2">
    <location>
        <begin position="126"/>
        <end position="140"/>
    </location>
</feature>
<name>A0ABR1KD82_9PEZI</name>
<proteinExistence type="predicted"/>
<feature type="compositionally biased region" description="Acidic residues" evidence="2">
    <location>
        <begin position="372"/>
        <end position="382"/>
    </location>
</feature>
<feature type="region of interest" description="Disordered" evidence="2">
    <location>
        <begin position="365"/>
        <end position="418"/>
    </location>
</feature>
<feature type="region of interest" description="Disordered" evidence="2">
    <location>
        <begin position="150"/>
        <end position="294"/>
    </location>
</feature>
<comment type="caution">
    <text evidence="3">The sequence shown here is derived from an EMBL/GenBank/DDBJ whole genome shotgun (WGS) entry which is preliminary data.</text>
</comment>
<feature type="coiled-coil region" evidence="1">
    <location>
        <begin position="691"/>
        <end position="718"/>
    </location>
</feature>
<evidence type="ECO:0000313" key="3">
    <source>
        <dbReference type="EMBL" id="KAK7509132.1"/>
    </source>
</evidence>
<protein>
    <submittedName>
        <fullName evidence="3">Uncharacterized protein</fullName>
    </submittedName>
</protein>
<organism evidence="3 4">
    <name type="scientific">Phyllosticta citriasiana</name>
    <dbReference type="NCBI Taxonomy" id="595635"/>
    <lineage>
        <taxon>Eukaryota</taxon>
        <taxon>Fungi</taxon>
        <taxon>Dikarya</taxon>
        <taxon>Ascomycota</taxon>
        <taxon>Pezizomycotina</taxon>
        <taxon>Dothideomycetes</taxon>
        <taxon>Dothideomycetes incertae sedis</taxon>
        <taxon>Botryosphaeriales</taxon>
        <taxon>Phyllostictaceae</taxon>
        <taxon>Phyllosticta</taxon>
    </lineage>
</organism>
<accession>A0ABR1KD82</accession>
<feature type="compositionally biased region" description="Polar residues" evidence="2">
    <location>
        <begin position="184"/>
        <end position="195"/>
    </location>
</feature>
<evidence type="ECO:0000256" key="1">
    <source>
        <dbReference type="SAM" id="Coils"/>
    </source>
</evidence>
<evidence type="ECO:0000313" key="4">
    <source>
        <dbReference type="Proteomes" id="UP001363622"/>
    </source>
</evidence>
<feature type="region of interest" description="Disordered" evidence="2">
    <location>
        <begin position="126"/>
        <end position="145"/>
    </location>
</feature>
<evidence type="ECO:0000256" key="2">
    <source>
        <dbReference type="SAM" id="MobiDB-lite"/>
    </source>
</evidence>
<feature type="compositionally biased region" description="Polar residues" evidence="2">
    <location>
        <begin position="401"/>
        <end position="415"/>
    </location>
</feature>
<dbReference type="InterPro" id="IPR038765">
    <property type="entry name" value="Papain-like_cys_pep_sf"/>
</dbReference>
<feature type="compositionally biased region" description="Acidic residues" evidence="2">
    <location>
        <begin position="255"/>
        <end position="268"/>
    </location>
</feature>
<dbReference type="EMBL" id="JBBPHU010000020">
    <property type="protein sequence ID" value="KAK7509132.1"/>
    <property type="molecule type" value="Genomic_DNA"/>
</dbReference>